<organism evidence="1 2">
    <name type="scientific">Corynebacterium crudilactis</name>
    <dbReference type="NCBI Taxonomy" id="1652495"/>
    <lineage>
        <taxon>Bacteria</taxon>
        <taxon>Bacillati</taxon>
        <taxon>Actinomycetota</taxon>
        <taxon>Actinomycetes</taxon>
        <taxon>Mycobacteriales</taxon>
        <taxon>Corynebacteriaceae</taxon>
        <taxon>Corynebacterium</taxon>
    </lineage>
</organism>
<keyword evidence="2" id="KW-1185">Reference proteome</keyword>
<proteinExistence type="predicted"/>
<name>A0A172QY00_9CORY</name>
<geneLocation type="plasmid" evidence="1 2">
    <name>pCRULAC1</name>
</geneLocation>
<protein>
    <submittedName>
        <fullName evidence="1">Uncharacterized protein</fullName>
    </submittedName>
</protein>
<dbReference type="KEGG" id="ccjz:ccrud_14350"/>
<dbReference type="AlphaFoldDB" id="A0A172QY00"/>
<dbReference type="RefSeq" id="WP_066570345.1">
    <property type="nucleotide sequence ID" value="NZ_CP015623.1"/>
</dbReference>
<reference evidence="1 2" key="1">
    <citation type="submission" date="2016-05" db="EMBL/GenBank/DDBJ databases">
        <title>Complete genome sequence of Corynebacterium crudilactis, a new Corynebacterium species isolated from raw cow's milk.</title>
        <authorList>
            <person name="Christian R."/>
            <person name="Zimmermann J."/>
            <person name="Lipski A."/>
            <person name="Kalinowski J."/>
        </authorList>
    </citation>
    <scope>NUCLEOTIDE SEQUENCE [LARGE SCALE GENOMIC DNA]</scope>
    <source>
        <strain evidence="1 2">JZ16</strain>
        <plasmid evidence="1 2">pCRULAC1</plasmid>
    </source>
</reference>
<gene>
    <name evidence="1" type="ORF">ccrud_14350</name>
</gene>
<sequence length="79" mass="8634">MDRDAELGLETVRQSVTDVTILPLENVAFTAQKIQDAIAEHHAAIREARLAGAPLKDITAASHYSSRQSIHDVLDGKKK</sequence>
<evidence type="ECO:0000313" key="2">
    <source>
        <dbReference type="Proteomes" id="UP000076929"/>
    </source>
</evidence>
<dbReference type="Proteomes" id="UP000076929">
    <property type="component" value="Plasmid pCRULAC1"/>
</dbReference>
<accession>A0A172QY00</accession>
<keyword evidence="1" id="KW-0614">Plasmid</keyword>
<evidence type="ECO:0000313" key="1">
    <source>
        <dbReference type="EMBL" id="ANE05518.1"/>
    </source>
</evidence>
<dbReference type="EMBL" id="CP015623">
    <property type="protein sequence ID" value="ANE05518.1"/>
    <property type="molecule type" value="Genomic_DNA"/>
</dbReference>